<evidence type="ECO:0000313" key="2">
    <source>
        <dbReference type="Proteomes" id="UP000607397"/>
    </source>
</evidence>
<dbReference type="RefSeq" id="WP_161825342.1">
    <property type="nucleotide sequence ID" value="NZ_WVIC01000017.1"/>
</dbReference>
<protein>
    <submittedName>
        <fullName evidence="1">DUF4278 domain-containing protein</fullName>
    </submittedName>
</protein>
<keyword evidence="2" id="KW-1185">Reference proteome</keyword>
<gene>
    <name evidence="1" type="ORF">GS597_10190</name>
</gene>
<dbReference type="Proteomes" id="UP000607397">
    <property type="component" value="Unassembled WGS sequence"/>
</dbReference>
<dbReference type="Pfam" id="PF14105">
    <property type="entry name" value="DUF4278"/>
    <property type="match status" value="1"/>
</dbReference>
<dbReference type="EMBL" id="WVIC01000017">
    <property type="protein sequence ID" value="NCJ06871.1"/>
    <property type="molecule type" value="Genomic_DNA"/>
</dbReference>
<dbReference type="InterPro" id="IPR025458">
    <property type="entry name" value="DUF4278"/>
</dbReference>
<comment type="caution">
    <text evidence="1">The sequence shown here is derived from an EMBL/GenBank/DDBJ whole genome shotgun (WGS) entry which is preliminary data.</text>
</comment>
<organism evidence="1 2">
    <name type="scientific">Petrachloros mirabilis ULC683</name>
    <dbReference type="NCBI Taxonomy" id="2781853"/>
    <lineage>
        <taxon>Bacteria</taxon>
        <taxon>Bacillati</taxon>
        <taxon>Cyanobacteriota</taxon>
        <taxon>Cyanophyceae</taxon>
        <taxon>Synechococcales</taxon>
        <taxon>Petrachlorosaceae</taxon>
        <taxon>Petrachloros</taxon>
        <taxon>Petrachloros mirabilis</taxon>
    </lineage>
</organism>
<name>A0A8K1ZZB1_9CYAN</name>
<reference evidence="1" key="1">
    <citation type="submission" date="2019-12" db="EMBL/GenBank/DDBJ databases">
        <title>High-Quality draft genome sequences of three cyanobacteria isolated from the limestone walls of the Old Cathedral of Coimbra.</title>
        <authorList>
            <person name="Tiago I."/>
            <person name="Soares F."/>
            <person name="Portugal A."/>
        </authorList>
    </citation>
    <scope>NUCLEOTIDE SEQUENCE [LARGE SCALE GENOMIC DNA]</scope>
    <source>
        <strain evidence="1">C</strain>
    </source>
</reference>
<dbReference type="AlphaFoldDB" id="A0A8K1ZZB1"/>
<accession>A0A8K1ZZB1</accession>
<proteinExistence type="predicted"/>
<evidence type="ECO:0000313" key="1">
    <source>
        <dbReference type="EMBL" id="NCJ06871.1"/>
    </source>
</evidence>
<sequence>MKLSYRGVEYNYQPISIEVTEPELIGQYRGRPCYRTHLASIPVPQATHLLKYRGAVYQSGVAVSPLAPEPVTVAPLTVPASPAAAFRYRGLSEADQVHNIFIRRTLEHRLAVAKRQGNDNLVKLLEMEQQHFN</sequence>